<keyword evidence="1 2" id="KW-0963">Cytoplasm</keyword>
<organism evidence="4 5">
    <name type="scientific">Lactococcus hircilactis</name>
    <dbReference type="NCBI Taxonomy" id="1494462"/>
    <lineage>
        <taxon>Bacteria</taxon>
        <taxon>Bacillati</taxon>
        <taxon>Bacillota</taxon>
        <taxon>Bacilli</taxon>
        <taxon>Lactobacillales</taxon>
        <taxon>Streptococcaceae</taxon>
        <taxon>Lactococcus</taxon>
    </lineage>
</organism>
<comment type="caution">
    <text evidence="4">The sequence shown here is derived from an EMBL/GenBank/DDBJ whole genome shotgun (WGS) entry which is preliminary data.</text>
</comment>
<protein>
    <recommendedName>
        <fullName evidence="2">UPF0291 protein GHI93_04275</fullName>
    </recommendedName>
</protein>
<reference evidence="4 5" key="1">
    <citation type="submission" date="2019-10" db="EMBL/GenBank/DDBJ databases">
        <authorList>
            <person name="Dong K."/>
        </authorList>
    </citation>
    <scope>NUCLEOTIDE SEQUENCE [LARGE SCALE GENOMIC DNA]</scope>
    <source>
        <strain evidence="4 5">DSM 28960</strain>
    </source>
</reference>
<dbReference type="SUPFAM" id="SSF158221">
    <property type="entry name" value="YnzC-like"/>
    <property type="match status" value="1"/>
</dbReference>
<proteinExistence type="inferred from homology"/>
<evidence type="ECO:0000313" key="5">
    <source>
        <dbReference type="Proteomes" id="UP000439550"/>
    </source>
</evidence>
<dbReference type="InterPro" id="IPR009242">
    <property type="entry name" value="DUF896"/>
</dbReference>
<dbReference type="OrthoDB" id="390105at2"/>
<gene>
    <name evidence="4" type="ORF">GHI93_04275</name>
</gene>
<comment type="subcellular location">
    <subcellularLocation>
        <location evidence="2">Cytoplasm</location>
    </subcellularLocation>
</comment>
<comment type="similarity">
    <text evidence="2">Belongs to the UPF0291 family.</text>
</comment>
<dbReference type="HAMAP" id="MF_01103">
    <property type="entry name" value="UPF0291"/>
    <property type="match status" value="1"/>
</dbReference>
<evidence type="ECO:0000313" key="4">
    <source>
        <dbReference type="EMBL" id="MQW39156.1"/>
    </source>
</evidence>
<dbReference type="AlphaFoldDB" id="A0A7X2D091"/>
<dbReference type="PANTHER" id="PTHR37300:SF1">
    <property type="entry name" value="UPF0291 PROTEIN YNZC"/>
    <property type="match status" value="1"/>
</dbReference>
<dbReference type="Gene3D" id="1.10.287.540">
    <property type="entry name" value="Helix hairpin bin"/>
    <property type="match status" value="1"/>
</dbReference>
<evidence type="ECO:0000256" key="1">
    <source>
        <dbReference type="ARBA" id="ARBA00022490"/>
    </source>
</evidence>
<dbReference type="PANTHER" id="PTHR37300">
    <property type="entry name" value="UPF0291 PROTEIN CBO2609/CLC_2481"/>
    <property type="match status" value="1"/>
</dbReference>
<dbReference type="GO" id="GO:0005737">
    <property type="term" value="C:cytoplasm"/>
    <property type="evidence" value="ECO:0007669"/>
    <property type="project" value="UniProtKB-SubCell"/>
</dbReference>
<dbReference type="Pfam" id="PF05979">
    <property type="entry name" value="DUF896"/>
    <property type="match status" value="1"/>
</dbReference>
<evidence type="ECO:0000256" key="2">
    <source>
        <dbReference type="HAMAP-Rule" id="MF_01103"/>
    </source>
</evidence>
<keyword evidence="5" id="KW-1185">Reference proteome</keyword>
<feature type="region of interest" description="Disordered" evidence="3">
    <location>
        <begin position="59"/>
        <end position="79"/>
    </location>
</feature>
<dbReference type="RefSeq" id="WP_153495839.1">
    <property type="nucleotide sequence ID" value="NZ_CAXYUY010000002.1"/>
</dbReference>
<accession>A0A7X2D091</accession>
<name>A0A7X2D091_9LACT</name>
<evidence type="ECO:0000256" key="3">
    <source>
        <dbReference type="SAM" id="MobiDB-lite"/>
    </source>
</evidence>
<dbReference type="EMBL" id="WITJ01000005">
    <property type="protein sequence ID" value="MQW39156.1"/>
    <property type="molecule type" value="Genomic_DNA"/>
</dbReference>
<sequence>MGISNEQIERINALARKKKNGGLTAQEQEEQAVLRRAYIDSVKSNFRSQVENIKLVDDNGKDITPKKLKNLQKERGLRE</sequence>
<dbReference type="Proteomes" id="UP000439550">
    <property type="component" value="Unassembled WGS sequence"/>
</dbReference>